<comment type="caution">
    <text evidence="11">The sequence shown here is derived from an EMBL/GenBank/DDBJ whole genome shotgun (WGS) entry which is preliminary data.</text>
</comment>
<dbReference type="GO" id="GO:0005524">
    <property type="term" value="F:ATP binding"/>
    <property type="evidence" value="ECO:0007669"/>
    <property type="project" value="UniProtKB-UniRule"/>
</dbReference>
<evidence type="ECO:0000256" key="10">
    <source>
        <dbReference type="HAMAP-Rule" id="MF_00815"/>
    </source>
</evidence>
<keyword evidence="4 10" id="KW-0813">Transport</keyword>
<dbReference type="GO" id="GO:0046933">
    <property type="term" value="F:proton-transporting ATP synthase activity, rotational mechanism"/>
    <property type="evidence" value="ECO:0007669"/>
    <property type="project" value="UniProtKB-UniRule"/>
</dbReference>
<keyword evidence="9 10" id="KW-0066">ATP synthesis</keyword>
<sequence length="330" mass="35958">MANMRELRDRIKSVNSTKKITKAQELIATSQISKAQARVAEAKPFADQITAILTDLASASSLKHPMLNEPENPKRSAVLVVTSDRGMCGGYNHNVLKEAAELIAYLESEGREVDIYVMGNKGIVYYTFREVELAGAWHGHSQKPDYQEARPAFQLLSAAFKAGGESTFDASEFLEGDTADTTRKGVDEVHIVYTQFKSMLTQTPRARRLAPIETEVEIEELDLGDGMMDDSPRSESEFKPEVSFEPDADTLLDNILPRYMSTRAFASLLEAAASESAARRTAMKSATDNATELVEGLSREANQARQAQITQEISEIVGGAGALAASAGSD</sequence>
<dbReference type="HAMAP" id="MF_00815">
    <property type="entry name" value="ATP_synth_gamma_bact"/>
    <property type="match status" value="1"/>
</dbReference>
<proteinExistence type="inferred from homology"/>
<comment type="function">
    <text evidence="1 10">Produces ATP from ADP in the presence of a proton gradient across the membrane. The gamma chain is believed to be important in regulating ATPase activity and the flow of protons through the CF(0) complex.</text>
</comment>
<protein>
    <recommendedName>
        <fullName evidence="10">ATP synthase gamma chain</fullName>
    </recommendedName>
    <alternativeName>
        <fullName evidence="10">ATP synthase F1 sector gamma subunit</fullName>
    </alternativeName>
    <alternativeName>
        <fullName evidence="10">F-ATPase gamma subunit</fullName>
    </alternativeName>
</protein>
<gene>
    <name evidence="10" type="primary">atpG</name>
    <name evidence="11" type="ORF">DQ226_14830</name>
</gene>
<accession>A0A365P7D6</accession>
<dbReference type="InterPro" id="IPR000131">
    <property type="entry name" value="ATP_synth_F1_gsu"/>
</dbReference>
<reference evidence="11 12" key="1">
    <citation type="submission" date="2018-06" db="EMBL/GenBank/DDBJ databases">
        <title>Whole genome sequencing of four bacterial strains from South Shetland trench revealing bio-synthetic gene clusters.</title>
        <authorList>
            <person name="Abdel-Mageed W.M."/>
            <person name="Lehri B."/>
            <person name="Jarmusch S.A."/>
            <person name="Miranda K."/>
            <person name="Goodfellow M."/>
            <person name="Jaspars M."/>
            <person name="Karlyshev A.V."/>
        </authorList>
    </citation>
    <scope>NUCLEOTIDE SEQUENCE [LARGE SCALE GENOMIC DNA]</scope>
    <source>
        <strain evidence="11 12">SST1</strain>
    </source>
</reference>
<evidence type="ECO:0000313" key="12">
    <source>
        <dbReference type="Proteomes" id="UP000252187"/>
    </source>
</evidence>
<dbReference type="PRINTS" id="PR00126">
    <property type="entry name" value="ATPASEGAMMA"/>
</dbReference>
<dbReference type="InterPro" id="IPR035968">
    <property type="entry name" value="ATP_synth_F1_ATPase_gsu"/>
</dbReference>
<dbReference type="AlphaFoldDB" id="A0A365P7D6"/>
<dbReference type="Pfam" id="PF00231">
    <property type="entry name" value="ATP-synt"/>
    <property type="match status" value="1"/>
</dbReference>
<evidence type="ECO:0000256" key="6">
    <source>
        <dbReference type="ARBA" id="ARBA00023065"/>
    </source>
</evidence>
<evidence type="ECO:0000256" key="2">
    <source>
        <dbReference type="ARBA" id="ARBA00004170"/>
    </source>
</evidence>
<keyword evidence="10" id="KW-1003">Cell membrane</keyword>
<organism evidence="11 12">
    <name type="scientific">Dietzia maris</name>
    <dbReference type="NCBI Taxonomy" id="37915"/>
    <lineage>
        <taxon>Bacteria</taxon>
        <taxon>Bacillati</taxon>
        <taxon>Actinomycetota</taxon>
        <taxon>Actinomycetes</taxon>
        <taxon>Mycobacteriales</taxon>
        <taxon>Dietziaceae</taxon>
        <taxon>Dietzia</taxon>
    </lineage>
</organism>
<dbReference type="CDD" id="cd12151">
    <property type="entry name" value="F1-ATPase_gamma"/>
    <property type="match status" value="1"/>
</dbReference>
<evidence type="ECO:0000256" key="5">
    <source>
        <dbReference type="ARBA" id="ARBA00022781"/>
    </source>
</evidence>
<dbReference type="Gene3D" id="1.10.287.80">
    <property type="entry name" value="ATP synthase, gamma subunit, helix hairpin domain"/>
    <property type="match status" value="2"/>
</dbReference>
<dbReference type="EMBL" id="QNTT01000052">
    <property type="protein sequence ID" value="RBA32067.1"/>
    <property type="molecule type" value="Genomic_DNA"/>
</dbReference>
<dbReference type="GO" id="GO:0042777">
    <property type="term" value="P:proton motive force-driven plasma membrane ATP synthesis"/>
    <property type="evidence" value="ECO:0007669"/>
    <property type="project" value="UniProtKB-UniRule"/>
</dbReference>
<dbReference type="PROSITE" id="PS00153">
    <property type="entry name" value="ATPASE_GAMMA"/>
    <property type="match status" value="1"/>
</dbReference>
<evidence type="ECO:0000256" key="3">
    <source>
        <dbReference type="ARBA" id="ARBA00007681"/>
    </source>
</evidence>
<dbReference type="NCBIfam" id="NF004145">
    <property type="entry name" value="PRK05621.1-2"/>
    <property type="match status" value="1"/>
</dbReference>
<dbReference type="SUPFAM" id="SSF52943">
    <property type="entry name" value="ATP synthase (F1-ATPase), gamma subunit"/>
    <property type="match status" value="1"/>
</dbReference>
<dbReference type="PANTHER" id="PTHR11693">
    <property type="entry name" value="ATP SYNTHASE GAMMA CHAIN"/>
    <property type="match status" value="1"/>
</dbReference>
<comment type="similarity">
    <text evidence="3 10">Belongs to the ATPase gamma chain family.</text>
</comment>
<dbReference type="Proteomes" id="UP000252187">
    <property type="component" value="Unassembled WGS sequence"/>
</dbReference>
<evidence type="ECO:0000256" key="9">
    <source>
        <dbReference type="ARBA" id="ARBA00023310"/>
    </source>
</evidence>
<keyword evidence="6 10" id="KW-0406">Ion transport</keyword>
<comment type="subcellular location">
    <subcellularLocation>
        <location evidence="10">Cell membrane</location>
        <topology evidence="10">Peripheral membrane protein</topology>
    </subcellularLocation>
    <subcellularLocation>
        <location evidence="2">Membrane</location>
        <topology evidence="2">Peripheral membrane protein</topology>
    </subcellularLocation>
</comment>
<evidence type="ECO:0000256" key="4">
    <source>
        <dbReference type="ARBA" id="ARBA00022448"/>
    </source>
</evidence>
<evidence type="ECO:0000313" key="11">
    <source>
        <dbReference type="EMBL" id="RBA32067.1"/>
    </source>
</evidence>
<evidence type="ECO:0000256" key="7">
    <source>
        <dbReference type="ARBA" id="ARBA00023136"/>
    </source>
</evidence>
<dbReference type="PANTHER" id="PTHR11693:SF22">
    <property type="entry name" value="ATP SYNTHASE SUBUNIT GAMMA, MITOCHONDRIAL"/>
    <property type="match status" value="1"/>
</dbReference>
<evidence type="ECO:0000256" key="8">
    <source>
        <dbReference type="ARBA" id="ARBA00023196"/>
    </source>
</evidence>
<dbReference type="InterPro" id="IPR023632">
    <property type="entry name" value="ATP_synth_F1_gsu_CS"/>
</dbReference>
<dbReference type="NCBIfam" id="TIGR01146">
    <property type="entry name" value="ATPsyn_F1gamma"/>
    <property type="match status" value="1"/>
</dbReference>
<dbReference type="GO" id="GO:0005886">
    <property type="term" value="C:plasma membrane"/>
    <property type="evidence" value="ECO:0007669"/>
    <property type="project" value="UniProtKB-SubCell"/>
</dbReference>
<comment type="subunit">
    <text evidence="10">F-type ATPases have 2 components, CF(1) - the catalytic core - and CF(0) - the membrane proton channel. CF(1) has five subunits: alpha(3), beta(3), gamma(1), delta(1), epsilon(1). CF(0) has three main subunits: a, b and c.</text>
</comment>
<evidence type="ECO:0000256" key="1">
    <source>
        <dbReference type="ARBA" id="ARBA00003456"/>
    </source>
</evidence>
<name>A0A365P7D6_9ACTN</name>
<keyword evidence="8 10" id="KW-0139">CF(1)</keyword>
<dbReference type="GO" id="GO:0045259">
    <property type="term" value="C:proton-transporting ATP synthase complex"/>
    <property type="evidence" value="ECO:0007669"/>
    <property type="project" value="UniProtKB-KW"/>
</dbReference>
<keyword evidence="5 10" id="KW-0375">Hydrogen ion transport</keyword>
<dbReference type="Gene3D" id="3.40.1380.10">
    <property type="match status" value="1"/>
</dbReference>
<keyword evidence="7 10" id="KW-0472">Membrane</keyword>